<dbReference type="RefSeq" id="WP_068513871.1">
    <property type="nucleotide sequence ID" value="NZ_AP014945.1"/>
</dbReference>
<dbReference type="Proteomes" id="UP000068196">
    <property type="component" value="Chromosome"/>
</dbReference>
<evidence type="ECO:0000313" key="2">
    <source>
        <dbReference type="Proteomes" id="UP000068196"/>
    </source>
</evidence>
<reference evidence="2" key="2">
    <citation type="journal article" date="2016" name="Int. J. Syst. Evol. Microbiol.">
        <title>Caldimicrobium thiodismutans sp. nov., a sulfur-disproportionating bacterium isolated from a hot spring.</title>
        <authorList>
            <person name="Kojima H."/>
            <person name="Umezawa K."/>
            <person name="Fukui M."/>
        </authorList>
    </citation>
    <scope>NUCLEOTIDE SEQUENCE [LARGE SCALE GENOMIC DNA]</scope>
    <source>
        <strain evidence="2">TF1</strain>
    </source>
</reference>
<evidence type="ECO:0000313" key="1">
    <source>
        <dbReference type="EMBL" id="BAU23265.1"/>
    </source>
</evidence>
<dbReference type="KEGG" id="cthi:THC_0880"/>
<name>A0A0U5AQV1_9BACT</name>
<reference evidence="1 2" key="1">
    <citation type="journal article" date="2016" name="Int. J. Syst. Evol. Microbiol.">
        <title>Caldimicrobium thiodismutans sp. nov., a sulfur-disproportionating bacterium isolated from a hot spring, and emended description of the genus Caldimicrobium.</title>
        <authorList>
            <person name="Kojima H."/>
            <person name="Umezawa K."/>
            <person name="Fukui M."/>
        </authorList>
    </citation>
    <scope>NUCLEOTIDE SEQUENCE [LARGE SCALE GENOMIC DNA]</scope>
    <source>
        <strain evidence="1 2">TF1</strain>
    </source>
</reference>
<dbReference type="AlphaFoldDB" id="A0A0U5AQV1"/>
<keyword evidence="2" id="KW-1185">Reference proteome</keyword>
<accession>A0A0U5AQV1</accession>
<dbReference type="STRING" id="1653476.THC_0880"/>
<protein>
    <submittedName>
        <fullName evidence="1">Uncharacterized protein</fullName>
    </submittedName>
</protein>
<sequence length="194" mass="22311">MLELLRKKWDDYFTAITFAEGGDVDTARYFLKRKRKERAPSPAWDEIFTAVTFAEAGELDTARLILHSKKRVLFILEEDGVNQEVLSYVEGLCKRLNLPVEVLVLSKSEASRSALEVFLNHLKSEGILFRVSYVESPLSLDRVLMEYVKKNEGVEFLIVKPSHKHSQAEDERIIKGIWERLGLPFILVKERGAM</sequence>
<dbReference type="OrthoDB" id="9813927at2"/>
<dbReference type="EMBL" id="AP014945">
    <property type="protein sequence ID" value="BAU23265.1"/>
    <property type="molecule type" value="Genomic_DNA"/>
</dbReference>
<organism evidence="1 2">
    <name type="scientific">Caldimicrobium thiodismutans</name>
    <dbReference type="NCBI Taxonomy" id="1653476"/>
    <lineage>
        <taxon>Bacteria</taxon>
        <taxon>Pseudomonadati</taxon>
        <taxon>Thermodesulfobacteriota</taxon>
        <taxon>Thermodesulfobacteria</taxon>
        <taxon>Thermodesulfobacteriales</taxon>
        <taxon>Thermodesulfobacteriaceae</taxon>
        <taxon>Caldimicrobium</taxon>
    </lineage>
</organism>
<gene>
    <name evidence="1" type="ORF">THC_0880</name>
</gene>
<proteinExistence type="predicted"/>